<organism evidence="2 3">
    <name type="scientific">Syphacia muris</name>
    <dbReference type="NCBI Taxonomy" id="451379"/>
    <lineage>
        <taxon>Eukaryota</taxon>
        <taxon>Metazoa</taxon>
        <taxon>Ecdysozoa</taxon>
        <taxon>Nematoda</taxon>
        <taxon>Chromadorea</taxon>
        <taxon>Rhabditida</taxon>
        <taxon>Spirurina</taxon>
        <taxon>Oxyuridomorpha</taxon>
        <taxon>Oxyuroidea</taxon>
        <taxon>Oxyuridae</taxon>
        <taxon>Syphacia</taxon>
    </lineage>
</organism>
<sequence length="399" mass="44261">MFVRKSQDCFSYADDNAELLHNDLTTLREAASTSYGERATSTKRQMSAPANNEYYESSSSSCVVINLPHATSFHSTPITAAVVASEDATNTEKTSTTAAATETVSSLPPSTPTATTVQQQHSPHLTHKGHVIFSQSSQSQQPQSQQQKQQQNMAKHIINKQLRKYASEANFALVHESNETDDLDAPTKSHQRVYIVQPSTYCSNRINGGGTVFGRLTRNRKASEESGSFGSDATVASGSLTPLTAQRLAYKMRRPKSTGQMTHYPGELNASRHSDNVQSFDSLKQLNVPSSNIDDRRPSNLYVDEDSTHEVDYEDGNVIFEILSCNLLLNFFTLTLYFQAKYAQKQYIALKSLLSYFLLPQFPAALCIQSSKNILNHCYSMLFLSSAILKCFLKSAIQF</sequence>
<feature type="region of interest" description="Disordered" evidence="1">
    <location>
        <begin position="89"/>
        <end position="154"/>
    </location>
</feature>
<evidence type="ECO:0000256" key="1">
    <source>
        <dbReference type="SAM" id="MobiDB-lite"/>
    </source>
</evidence>
<dbReference type="AlphaFoldDB" id="A0A0N5AD92"/>
<feature type="compositionally biased region" description="Low complexity" evidence="1">
    <location>
        <begin position="134"/>
        <end position="151"/>
    </location>
</feature>
<dbReference type="Proteomes" id="UP000046393">
    <property type="component" value="Unplaced"/>
</dbReference>
<name>A0A0N5AD92_9BILA</name>
<protein>
    <submittedName>
        <fullName evidence="3">Uncharacterized protein</fullName>
    </submittedName>
</protein>
<keyword evidence="2" id="KW-1185">Reference proteome</keyword>
<evidence type="ECO:0000313" key="2">
    <source>
        <dbReference type="Proteomes" id="UP000046393"/>
    </source>
</evidence>
<proteinExistence type="predicted"/>
<evidence type="ECO:0000313" key="3">
    <source>
        <dbReference type="WBParaSite" id="SMUV_0000213101-mRNA-1"/>
    </source>
</evidence>
<reference evidence="3" key="1">
    <citation type="submission" date="2017-02" db="UniProtKB">
        <authorList>
            <consortium name="WormBaseParasite"/>
        </authorList>
    </citation>
    <scope>IDENTIFICATION</scope>
</reference>
<accession>A0A0N5AD92</accession>
<feature type="compositionally biased region" description="Low complexity" evidence="1">
    <location>
        <begin position="89"/>
        <end position="116"/>
    </location>
</feature>
<dbReference type="WBParaSite" id="SMUV_0000213101-mRNA-1">
    <property type="protein sequence ID" value="SMUV_0000213101-mRNA-1"/>
    <property type="gene ID" value="SMUV_0000213101"/>
</dbReference>